<organism evidence="2 3">
    <name type="scientific">Commensalibacter nepenthis</name>
    <dbReference type="NCBI Taxonomy" id="3043872"/>
    <lineage>
        <taxon>Bacteria</taxon>
        <taxon>Pseudomonadati</taxon>
        <taxon>Pseudomonadota</taxon>
        <taxon>Alphaproteobacteria</taxon>
        <taxon>Acetobacterales</taxon>
        <taxon>Acetobacteraceae</taxon>
    </lineage>
</organism>
<reference evidence="2" key="1">
    <citation type="submission" date="2023-05" db="EMBL/GenBank/DDBJ databases">
        <title>Whole genome sequence of Commensalibacter sp.</title>
        <authorList>
            <person name="Charoenyingcharoen P."/>
            <person name="Yukphan P."/>
        </authorList>
    </citation>
    <scope>NUCLEOTIDE SEQUENCE</scope>
    <source>
        <strain evidence="2">TBRC 10068</strain>
    </source>
</reference>
<sequence>MTDDYAMLDIAIGHSGSLLEWDVENGRSIYGLFQYLVQSHMVNVPRLSWLRLFSVITTIILCSFTYFFLSRRVQVTNKNFVLFLPLFLVFLPSIVVYNSWATCFVFVLSVLLAGLAYYNMFDENKNTTISRFLISNVFLICSFFIYQPTAMLFLYFVFLHNCIDNRKLNLLNLVLSAIALMIAMIAAFLSIKVVPKLLYGYVIDRSNLNTDFISKVKWFFYGPLKIAVNNYNITPSLIYTIISIIFIFCGLVYIFKERQGFLKILLTLLLTIGIMVPALLAKESWIATRSSVGLYFIIITIILFGLVNIYNQYLPKFNIKIILGCMLFMIGIYTQHYIYSGFIRQQQAEYQALTQEIMSILPARYSGLIRFDISNPVESAFTKINLFDEIGHTSIQTSWALRGIARSIKQLKGLSYQIDNSSLVLESADKCKNNCIIIHCADLLRKAKNYK</sequence>
<evidence type="ECO:0000313" key="2">
    <source>
        <dbReference type="EMBL" id="MDI2113382.1"/>
    </source>
</evidence>
<feature type="transmembrane region" description="Helical" evidence="1">
    <location>
        <begin position="292"/>
        <end position="311"/>
    </location>
</feature>
<comment type="caution">
    <text evidence="2">The sequence shown here is derived from an EMBL/GenBank/DDBJ whole genome shotgun (WGS) entry which is preliminary data.</text>
</comment>
<keyword evidence="1" id="KW-1133">Transmembrane helix</keyword>
<feature type="transmembrane region" description="Helical" evidence="1">
    <location>
        <begin position="49"/>
        <end position="68"/>
    </location>
</feature>
<keyword evidence="1" id="KW-0812">Transmembrane</keyword>
<accession>A0ABT6Q8Z1</accession>
<feature type="transmembrane region" description="Helical" evidence="1">
    <location>
        <begin position="170"/>
        <end position="191"/>
    </location>
</feature>
<evidence type="ECO:0000256" key="1">
    <source>
        <dbReference type="SAM" id="Phobius"/>
    </source>
</evidence>
<feature type="transmembrane region" description="Helical" evidence="1">
    <location>
        <begin position="133"/>
        <end position="158"/>
    </location>
</feature>
<feature type="transmembrane region" description="Helical" evidence="1">
    <location>
        <begin position="104"/>
        <end position="121"/>
    </location>
</feature>
<evidence type="ECO:0000313" key="3">
    <source>
        <dbReference type="Proteomes" id="UP001431775"/>
    </source>
</evidence>
<gene>
    <name evidence="2" type="ORF">QJV33_08870</name>
</gene>
<dbReference type="Proteomes" id="UP001431775">
    <property type="component" value="Unassembled WGS sequence"/>
</dbReference>
<dbReference type="EMBL" id="JASBAN010000001">
    <property type="protein sequence ID" value="MDI2113382.1"/>
    <property type="molecule type" value="Genomic_DNA"/>
</dbReference>
<keyword evidence="1" id="KW-0472">Membrane</keyword>
<protein>
    <submittedName>
        <fullName evidence="2">Glucosyltransferase domain-containing protein</fullName>
    </submittedName>
</protein>
<feature type="transmembrane region" description="Helical" evidence="1">
    <location>
        <begin position="317"/>
        <end position="334"/>
    </location>
</feature>
<feature type="transmembrane region" description="Helical" evidence="1">
    <location>
        <begin position="80"/>
        <end position="98"/>
    </location>
</feature>
<keyword evidence="3" id="KW-1185">Reference proteome</keyword>
<feature type="transmembrane region" description="Helical" evidence="1">
    <location>
        <begin position="261"/>
        <end position="280"/>
    </location>
</feature>
<dbReference type="RefSeq" id="WP_281462989.1">
    <property type="nucleotide sequence ID" value="NZ_JASBAN010000001.1"/>
</dbReference>
<feature type="transmembrane region" description="Helical" evidence="1">
    <location>
        <begin position="237"/>
        <end position="255"/>
    </location>
</feature>
<name>A0ABT6Q8Z1_9PROT</name>
<proteinExistence type="predicted"/>